<dbReference type="SMART" id="SM00091">
    <property type="entry name" value="PAS"/>
    <property type="match status" value="1"/>
</dbReference>
<dbReference type="InterPro" id="IPR013767">
    <property type="entry name" value="PAS_fold"/>
</dbReference>
<evidence type="ECO:0000313" key="3">
    <source>
        <dbReference type="Proteomes" id="UP001595386"/>
    </source>
</evidence>
<sequence length="200" mass="22067">MPETVNESNLYKQLRDKAVAHLQTGKAPTGGQWSLGIDALRLLHQLSSHPDHADDALKLLHELQVHQVELDLQNEEIAANEQALEDDLSLYRTLYDSAPIAYFVVDVEGKVIQGNLAAAELFGIGQDDMEGQRIDTFLEPQDRPQLFGLLQRVAESGTRDSCVAETTRGTQGSRHLQFLAGLSPEHEHLLLTCCESASAE</sequence>
<dbReference type="Gene3D" id="3.30.450.20">
    <property type="entry name" value="PAS domain"/>
    <property type="match status" value="1"/>
</dbReference>
<dbReference type="NCBIfam" id="TIGR00229">
    <property type="entry name" value="sensory_box"/>
    <property type="match status" value="1"/>
</dbReference>
<accession>A0ABV7B1G5</accession>
<dbReference type="InterPro" id="IPR035965">
    <property type="entry name" value="PAS-like_dom_sf"/>
</dbReference>
<gene>
    <name evidence="2" type="ORF">ACFODV_04545</name>
</gene>
<dbReference type="CDD" id="cd00130">
    <property type="entry name" value="PAS"/>
    <property type="match status" value="1"/>
</dbReference>
<dbReference type="Proteomes" id="UP001595386">
    <property type="component" value="Unassembled WGS sequence"/>
</dbReference>
<protein>
    <submittedName>
        <fullName evidence="2">PAS domain S-box protein</fullName>
    </submittedName>
</protein>
<comment type="caution">
    <text evidence="2">The sequence shown here is derived from an EMBL/GenBank/DDBJ whole genome shotgun (WGS) entry which is preliminary data.</text>
</comment>
<dbReference type="RefSeq" id="WP_379755283.1">
    <property type="nucleotide sequence ID" value="NZ_JBHRSQ010000007.1"/>
</dbReference>
<proteinExistence type="predicted"/>
<evidence type="ECO:0000313" key="2">
    <source>
        <dbReference type="EMBL" id="MFC2991292.1"/>
    </source>
</evidence>
<dbReference type="PROSITE" id="PS50112">
    <property type="entry name" value="PAS"/>
    <property type="match status" value="1"/>
</dbReference>
<feature type="domain" description="PAS" evidence="1">
    <location>
        <begin position="87"/>
        <end position="157"/>
    </location>
</feature>
<dbReference type="SUPFAM" id="SSF55785">
    <property type="entry name" value="PYP-like sensor domain (PAS domain)"/>
    <property type="match status" value="1"/>
</dbReference>
<dbReference type="Pfam" id="PF00989">
    <property type="entry name" value="PAS"/>
    <property type="match status" value="1"/>
</dbReference>
<reference evidence="3" key="1">
    <citation type="journal article" date="2019" name="Int. J. Syst. Evol. Microbiol.">
        <title>The Global Catalogue of Microorganisms (GCM) 10K type strain sequencing project: providing services to taxonomists for standard genome sequencing and annotation.</title>
        <authorList>
            <consortium name="The Broad Institute Genomics Platform"/>
            <consortium name="The Broad Institute Genome Sequencing Center for Infectious Disease"/>
            <person name="Wu L."/>
            <person name="Ma J."/>
        </authorList>
    </citation>
    <scope>NUCLEOTIDE SEQUENCE [LARGE SCALE GENOMIC DNA]</scope>
    <source>
        <strain evidence="3">KCTC 52660</strain>
    </source>
</reference>
<dbReference type="InterPro" id="IPR000014">
    <property type="entry name" value="PAS"/>
</dbReference>
<evidence type="ECO:0000259" key="1">
    <source>
        <dbReference type="PROSITE" id="PS50112"/>
    </source>
</evidence>
<dbReference type="EMBL" id="JBHRSQ010000007">
    <property type="protein sequence ID" value="MFC2991292.1"/>
    <property type="molecule type" value="Genomic_DNA"/>
</dbReference>
<organism evidence="2 3">
    <name type="scientific">Halomonas tibetensis</name>
    <dbReference type="NCBI Taxonomy" id="2259590"/>
    <lineage>
        <taxon>Bacteria</taxon>
        <taxon>Pseudomonadati</taxon>
        <taxon>Pseudomonadota</taxon>
        <taxon>Gammaproteobacteria</taxon>
        <taxon>Oceanospirillales</taxon>
        <taxon>Halomonadaceae</taxon>
        <taxon>Halomonas</taxon>
    </lineage>
</organism>
<name>A0ABV7B1G5_9GAMM</name>
<keyword evidence="3" id="KW-1185">Reference proteome</keyword>